<protein>
    <submittedName>
        <fullName evidence="3">Universal stress protein UspA</fullName>
    </submittedName>
</protein>
<dbReference type="Pfam" id="PF00582">
    <property type="entry name" value="Usp"/>
    <property type="match status" value="1"/>
</dbReference>
<dbReference type="PANTHER" id="PTHR46268">
    <property type="entry name" value="STRESS RESPONSE PROTEIN NHAX"/>
    <property type="match status" value="1"/>
</dbReference>
<dbReference type="PANTHER" id="PTHR46268:SF15">
    <property type="entry name" value="UNIVERSAL STRESS PROTEIN HP_0031"/>
    <property type="match status" value="1"/>
</dbReference>
<proteinExistence type="inferred from homology"/>
<reference evidence="3 4" key="1">
    <citation type="journal article" date="2018" name="Arch. Microbiol.">
        <title>New insights into the metabolic potential of the phototrophic purple bacterium Rhodopila globiformis DSM 161(T) from its draft genome sequence and evidence for a vanadium-dependent nitrogenase.</title>
        <authorList>
            <person name="Imhoff J.F."/>
            <person name="Rahn T."/>
            <person name="Kunzel S."/>
            <person name="Neulinger S.C."/>
        </authorList>
    </citation>
    <scope>NUCLEOTIDE SEQUENCE [LARGE SCALE GENOMIC DNA]</scope>
    <source>
        <strain evidence="3 4">DSM 161</strain>
    </source>
</reference>
<comment type="caution">
    <text evidence="3">The sequence shown here is derived from an EMBL/GenBank/DDBJ whole genome shotgun (WGS) entry which is preliminary data.</text>
</comment>
<dbReference type="SUPFAM" id="SSF52402">
    <property type="entry name" value="Adenine nucleotide alpha hydrolases-like"/>
    <property type="match status" value="2"/>
</dbReference>
<dbReference type="OrthoDB" id="9804721at2"/>
<dbReference type="CDD" id="cd00293">
    <property type="entry name" value="USP-like"/>
    <property type="match status" value="1"/>
</dbReference>
<dbReference type="AlphaFoldDB" id="A0A2S6NIG8"/>
<name>A0A2S6NIG8_RHOGL</name>
<dbReference type="RefSeq" id="WP_104519000.1">
    <property type="nucleotide sequence ID" value="NZ_NHRY01000114.1"/>
</dbReference>
<dbReference type="Gene3D" id="3.40.50.12370">
    <property type="match status" value="1"/>
</dbReference>
<feature type="domain" description="UspA" evidence="2">
    <location>
        <begin position="221"/>
        <end position="286"/>
    </location>
</feature>
<dbReference type="PRINTS" id="PR01438">
    <property type="entry name" value="UNVRSLSTRESS"/>
</dbReference>
<gene>
    <name evidence="3" type="ORF">CCS01_11385</name>
</gene>
<dbReference type="InterPro" id="IPR006016">
    <property type="entry name" value="UspA"/>
</dbReference>
<evidence type="ECO:0000259" key="2">
    <source>
        <dbReference type="Pfam" id="PF00582"/>
    </source>
</evidence>
<dbReference type="Proteomes" id="UP000239724">
    <property type="component" value="Unassembled WGS sequence"/>
</dbReference>
<evidence type="ECO:0000313" key="4">
    <source>
        <dbReference type="Proteomes" id="UP000239724"/>
    </source>
</evidence>
<dbReference type="InterPro" id="IPR006015">
    <property type="entry name" value="Universal_stress_UspA"/>
</dbReference>
<comment type="similarity">
    <text evidence="1">Belongs to the universal stress protein A family.</text>
</comment>
<keyword evidence="4" id="KW-1185">Reference proteome</keyword>
<evidence type="ECO:0000313" key="3">
    <source>
        <dbReference type="EMBL" id="PPQ34395.1"/>
    </source>
</evidence>
<dbReference type="EMBL" id="NHRY01000114">
    <property type="protein sequence ID" value="PPQ34395.1"/>
    <property type="molecule type" value="Genomic_DNA"/>
</dbReference>
<accession>A0A2S6NIG8</accession>
<organism evidence="3 4">
    <name type="scientific">Rhodopila globiformis</name>
    <name type="common">Rhodopseudomonas globiformis</name>
    <dbReference type="NCBI Taxonomy" id="1071"/>
    <lineage>
        <taxon>Bacteria</taxon>
        <taxon>Pseudomonadati</taxon>
        <taxon>Pseudomonadota</taxon>
        <taxon>Alphaproteobacteria</taxon>
        <taxon>Acetobacterales</taxon>
        <taxon>Acetobacteraceae</taxon>
        <taxon>Rhodopila</taxon>
    </lineage>
</organism>
<evidence type="ECO:0000256" key="1">
    <source>
        <dbReference type="ARBA" id="ARBA00008791"/>
    </source>
</evidence>
<sequence length="288" mass="30416">MAIRKLLLPLTGTAAGEAALATALTIARAWNAHVTALHVRVDSRDVAPLAGEGLSGAMIEEMMSATEKESNERAHAVRAMFERFVAKHNVVVQEAHPGADYASASFAAVTGREEDIVAQQARLADLTVVPHPDSGDEASSSDALHAVLFDSGRPVLISPQIEQPRIGTRVGIAWNGTAESASSVQAALPWMQRAEAVAILSAEGYQRRGPGAPELMSYLALHGVHAHPISFRSIGGSVGAGLLAAATDFGCDLMSMGAYSHSRLRQLILGGVTRHVLEHAKLPVMMNR</sequence>